<protein>
    <recommendedName>
        <fullName evidence="26">Flavin-containing monooxygenase 1</fullName>
        <ecNumber evidence="25">1.14.13.148</ecNumber>
        <ecNumber evidence="6">1.14.13.8</ecNumber>
        <ecNumber evidence="5">1.6.3.1</ecNumber>
    </recommendedName>
    <alternativeName>
        <fullName evidence="28">Dimethylaniline monooxygenase [N-oxide-forming] 1</fullName>
    </alternativeName>
    <alternativeName>
        <fullName evidence="24">Dimethylaniline monooxygenase [N-oxide-forming] 5</fullName>
    </alternativeName>
    <alternativeName>
        <fullName evidence="21">Dimethylaniline oxidase 1</fullName>
    </alternativeName>
    <alternativeName>
        <fullName evidence="22">Dimethylaniline oxidase 5</fullName>
    </alternativeName>
    <alternativeName>
        <fullName evidence="7">Flavin-containing monooxygenase 5</fullName>
    </alternativeName>
    <alternativeName>
        <fullName evidence="23">NADPH oxidase</fullName>
    </alternativeName>
    <alternativeName>
        <fullName evidence="27">Trimethylamine monooxygenase</fullName>
    </alternativeName>
</protein>
<evidence type="ECO:0000256" key="38">
    <source>
        <dbReference type="ARBA" id="ARBA00048088"/>
    </source>
</evidence>
<sequence length="521" mass="57813">MATKKMRVAVVGAGISGLAAIKESLAAGLEVDAFDAGEEIGGAWAYQNCAPDAGPRDVWSSMYQGTMLNSCRDTTSFTDFPFDPARYPDYFKHPLMLQYLNEYTDHFGLRKHIRLRTRVLSCTPRGDGSWTVTFQQDGSKMAEETTYDAVFACTGHLSSPQIPAFPGREKFKGQFFHSHYYRTPAAFEGKKVAIIGLGSSAVDIACEIAPQARELHVVTRRGGWVLPRYILGKPTEAWDNRATQLWVPLAVSQWLQTKLLALVDIQPPKELKPDHRLLEQSPTIRGDFLEKVATGLITIQRASVDSFSETGLCLSNGTQLDDIDVVICATGYNFFDFPYLPPDLLRDSSTPPNAVDLYKFVMSPRYDNVFLLGFAETIGPLPPAVEAQARHVVALLDGRIKRPSKDHMLEHIRKSHAFQAKHFVDSPRHAIAAHMIEYTDDLLGPLGAVPTFGKLLRKVFTARNPLRSLAVLNAVWFGIPSSAQWRLCGDGRKELLATETVLRIAGGRKELSPRERELLGA</sequence>
<comment type="similarity">
    <text evidence="4">Belongs to the FMO family.</text>
</comment>
<comment type="catalytic activity">
    <reaction evidence="32">
        <text>hexan-3-one + NADPH + O2 + H(+) = propyl propanoate + NADP(+) + H2O</text>
        <dbReference type="Rhea" id="RHEA:54848"/>
        <dbReference type="ChEBI" id="CHEBI:15377"/>
        <dbReference type="ChEBI" id="CHEBI:15378"/>
        <dbReference type="ChEBI" id="CHEBI:15379"/>
        <dbReference type="ChEBI" id="CHEBI:57783"/>
        <dbReference type="ChEBI" id="CHEBI:58349"/>
        <dbReference type="ChEBI" id="CHEBI:89828"/>
        <dbReference type="ChEBI" id="CHEBI:89891"/>
    </reaction>
    <physiologicalReaction direction="left-to-right" evidence="32">
        <dbReference type="Rhea" id="RHEA:54849"/>
    </physiologicalReaction>
</comment>
<evidence type="ECO:0000256" key="10">
    <source>
        <dbReference type="ARBA" id="ARBA00022630"/>
    </source>
</evidence>
<dbReference type="InterPro" id="IPR002257">
    <property type="entry name" value="Flavin_mOase_5"/>
</dbReference>
<evidence type="ECO:0000256" key="2">
    <source>
        <dbReference type="ARBA" id="ARBA00004389"/>
    </source>
</evidence>
<dbReference type="EC" id="1.14.13.8" evidence="6"/>
<dbReference type="PRINTS" id="PR00370">
    <property type="entry name" value="FMOXYGENASE"/>
</dbReference>
<evidence type="ECO:0000256" key="23">
    <source>
        <dbReference type="ARBA" id="ARBA00033213"/>
    </source>
</evidence>
<keyword evidence="13" id="KW-0274">FAD</keyword>
<evidence type="ECO:0000256" key="35">
    <source>
        <dbReference type="ARBA" id="ARBA00047864"/>
    </source>
</evidence>
<evidence type="ECO:0000256" key="17">
    <source>
        <dbReference type="ARBA" id="ARBA00023002"/>
    </source>
</evidence>
<evidence type="ECO:0000256" key="42">
    <source>
        <dbReference type="ARBA" id="ARBA00049443"/>
    </source>
</evidence>
<gene>
    <name evidence="44" type="ORF">B0T17DRAFT_589230</name>
</gene>
<comment type="catalytic activity">
    <reaction evidence="42">
        <text>N,N-dimethylaniline + NADPH + O2 + H(+) = N,N-dimethylaniline N-oxide + NADP(+) + H2O</text>
        <dbReference type="Rhea" id="RHEA:24468"/>
        <dbReference type="ChEBI" id="CHEBI:15377"/>
        <dbReference type="ChEBI" id="CHEBI:15378"/>
        <dbReference type="ChEBI" id="CHEBI:15379"/>
        <dbReference type="ChEBI" id="CHEBI:16269"/>
        <dbReference type="ChEBI" id="CHEBI:17735"/>
        <dbReference type="ChEBI" id="CHEBI:57783"/>
        <dbReference type="ChEBI" id="CHEBI:58349"/>
        <dbReference type="EC" id="1.14.13.8"/>
    </reaction>
    <physiologicalReaction direction="left-to-right" evidence="42">
        <dbReference type="Rhea" id="RHEA:24469"/>
    </physiologicalReaction>
</comment>
<dbReference type="PIRSF" id="PIRSF000332">
    <property type="entry name" value="FMO"/>
    <property type="match status" value="1"/>
</dbReference>
<dbReference type="Gene3D" id="3.50.50.60">
    <property type="entry name" value="FAD/NAD(P)-binding domain"/>
    <property type="match status" value="1"/>
</dbReference>
<keyword evidence="45" id="KW-1185">Reference proteome</keyword>
<evidence type="ECO:0000256" key="31">
    <source>
        <dbReference type="ARBA" id="ARBA00047338"/>
    </source>
</evidence>
<evidence type="ECO:0000256" key="7">
    <source>
        <dbReference type="ARBA" id="ARBA00019213"/>
    </source>
</evidence>
<comment type="catalytic activity">
    <reaction evidence="43">
        <text>octan-3-one + NADPH + O2 + H(+) = pentyl propanoate + NADP(+) + H2O</text>
        <dbReference type="Rhea" id="RHEA:54840"/>
        <dbReference type="ChEBI" id="CHEBI:15377"/>
        <dbReference type="ChEBI" id="CHEBI:15378"/>
        <dbReference type="ChEBI" id="CHEBI:15379"/>
        <dbReference type="ChEBI" id="CHEBI:57783"/>
        <dbReference type="ChEBI" id="CHEBI:58349"/>
        <dbReference type="ChEBI" id="CHEBI:80946"/>
        <dbReference type="ChEBI" id="CHEBI:87373"/>
    </reaction>
    <physiologicalReaction direction="left-to-right" evidence="43">
        <dbReference type="Rhea" id="RHEA:54841"/>
    </physiologicalReaction>
</comment>
<evidence type="ECO:0000256" key="43">
    <source>
        <dbReference type="ARBA" id="ARBA00049475"/>
    </source>
</evidence>
<evidence type="ECO:0000256" key="4">
    <source>
        <dbReference type="ARBA" id="ARBA00009183"/>
    </source>
</evidence>
<reference evidence="44" key="1">
    <citation type="submission" date="2023-06" db="EMBL/GenBank/DDBJ databases">
        <title>Genome-scale phylogeny and comparative genomics of the fungal order Sordariales.</title>
        <authorList>
            <consortium name="Lawrence Berkeley National Laboratory"/>
            <person name="Hensen N."/>
            <person name="Bonometti L."/>
            <person name="Westerberg I."/>
            <person name="Brannstrom I.O."/>
            <person name="Guillou S."/>
            <person name="Cros-Aarteil S."/>
            <person name="Calhoun S."/>
            <person name="Haridas S."/>
            <person name="Kuo A."/>
            <person name="Mondo S."/>
            <person name="Pangilinan J."/>
            <person name="Riley R."/>
            <person name="LaButti K."/>
            <person name="Andreopoulos B."/>
            <person name="Lipzen A."/>
            <person name="Chen C."/>
            <person name="Yanf M."/>
            <person name="Daum C."/>
            <person name="Ng V."/>
            <person name="Clum A."/>
            <person name="Steindorff A."/>
            <person name="Ohm R."/>
            <person name="Martin F."/>
            <person name="Silar P."/>
            <person name="Natvig D."/>
            <person name="Lalanne C."/>
            <person name="Gautier V."/>
            <person name="Ament-velasquez S.L."/>
            <person name="Kruys A."/>
            <person name="Hutchinson M.I."/>
            <person name="Powell A.J."/>
            <person name="Barry K."/>
            <person name="Miller A.N."/>
            <person name="Grigoriev I.V."/>
            <person name="Debuchy R."/>
            <person name="Gladieux P."/>
            <person name="Thoren M.H."/>
            <person name="Johannesson H."/>
        </authorList>
    </citation>
    <scope>NUCLEOTIDE SEQUENCE</scope>
    <source>
        <strain evidence="44">SMH3391-2</strain>
    </source>
</reference>
<evidence type="ECO:0000256" key="18">
    <source>
        <dbReference type="ARBA" id="ARBA00023033"/>
    </source>
</evidence>
<dbReference type="InterPro" id="IPR000960">
    <property type="entry name" value="Flavin_mOase"/>
</dbReference>
<dbReference type="PANTHER" id="PTHR23023">
    <property type="entry name" value="DIMETHYLANILINE MONOOXYGENASE"/>
    <property type="match status" value="1"/>
</dbReference>
<dbReference type="Pfam" id="PF00743">
    <property type="entry name" value="FMO-like"/>
    <property type="match status" value="1"/>
</dbReference>
<dbReference type="GO" id="GO:0006629">
    <property type="term" value="P:lipid metabolic process"/>
    <property type="evidence" value="ECO:0007669"/>
    <property type="project" value="UniProtKB-KW"/>
</dbReference>
<keyword evidence="20" id="KW-0472">Membrane</keyword>
<evidence type="ECO:0000256" key="30">
    <source>
        <dbReference type="ARBA" id="ARBA00045957"/>
    </source>
</evidence>
<evidence type="ECO:0000313" key="44">
    <source>
        <dbReference type="EMBL" id="KAK0629457.1"/>
    </source>
</evidence>
<evidence type="ECO:0000256" key="9">
    <source>
        <dbReference type="ARBA" id="ARBA00022553"/>
    </source>
</evidence>
<evidence type="ECO:0000256" key="33">
    <source>
        <dbReference type="ARBA" id="ARBA00047574"/>
    </source>
</evidence>
<comment type="catalytic activity">
    <reaction evidence="36">
        <text>hexan-3-one + NADPH + O2 + H(+) = ethyl butanoate + NADP(+) + H2O</text>
        <dbReference type="Rhea" id="RHEA:54844"/>
        <dbReference type="ChEBI" id="CHEBI:15377"/>
        <dbReference type="ChEBI" id="CHEBI:15378"/>
        <dbReference type="ChEBI" id="CHEBI:15379"/>
        <dbReference type="ChEBI" id="CHEBI:57783"/>
        <dbReference type="ChEBI" id="CHEBI:58349"/>
        <dbReference type="ChEBI" id="CHEBI:88764"/>
        <dbReference type="ChEBI" id="CHEBI:89891"/>
    </reaction>
    <physiologicalReaction direction="left-to-right" evidence="36">
        <dbReference type="Rhea" id="RHEA:54845"/>
    </physiologicalReaction>
</comment>
<evidence type="ECO:0000256" key="28">
    <source>
        <dbReference type="ARBA" id="ARBA00034561"/>
    </source>
</evidence>
<evidence type="ECO:0000256" key="13">
    <source>
        <dbReference type="ARBA" id="ARBA00022827"/>
    </source>
</evidence>
<comment type="catalytic activity">
    <reaction evidence="33">
        <text>heptan-2-one + NADPH + O2 + H(+) = pentyl acetate + NADP(+) + H2O</text>
        <dbReference type="Rhea" id="RHEA:54836"/>
        <dbReference type="ChEBI" id="CHEBI:5672"/>
        <dbReference type="ChEBI" id="CHEBI:15377"/>
        <dbReference type="ChEBI" id="CHEBI:15378"/>
        <dbReference type="ChEBI" id="CHEBI:15379"/>
        <dbReference type="ChEBI" id="CHEBI:57783"/>
        <dbReference type="ChEBI" id="CHEBI:58349"/>
        <dbReference type="ChEBI" id="CHEBI:87362"/>
    </reaction>
    <physiologicalReaction direction="left-to-right" evidence="33">
        <dbReference type="Rhea" id="RHEA:54837"/>
    </physiologicalReaction>
</comment>
<evidence type="ECO:0000256" key="8">
    <source>
        <dbReference type="ARBA" id="ARBA00022481"/>
    </source>
</evidence>
<evidence type="ECO:0000256" key="34">
    <source>
        <dbReference type="ARBA" id="ARBA00047855"/>
    </source>
</evidence>
<evidence type="ECO:0000256" key="36">
    <source>
        <dbReference type="ARBA" id="ARBA00047977"/>
    </source>
</evidence>
<evidence type="ECO:0000256" key="11">
    <source>
        <dbReference type="ARBA" id="ARBA00022692"/>
    </source>
</evidence>
<dbReference type="InterPro" id="IPR036188">
    <property type="entry name" value="FAD/NAD-bd_sf"/>
</dbReference>
<evidence type="ECO:0000256" key="21">
    <source>
        <dbReference type="ARBA" id="ARBA00029725"/>
    </source>
</evidence>
<keyword evidence="17" id="KW-0560">Oxidoreductase</keyword>
<evidence type="ECO:0000256" key="29">
    <source>
        <dbReference type="ARBA" id="ARBA00045722"/>
    </source>
</evidence>
<accession>A0AA39X9M0</accession>
<dbReference type="InterPro" id="IPR020946">
    <property type="entry name" value="Flavin_mOase-like"/>
</dbReference>
<comment type="catalytic activity">
    <reaction evidence="39">
        <text>octan-3-one + NADPH + O2 + H(+) = ethyl hexanoate + NADP(+) + H2O</text>
        <dbReference type="Rhea" id="RHEA:54856"/>
        <dbReference type="ChEBI" id="CHEBI:15377"/>
        <dbReference type="ChEBI" id="CHEBI:15378"/>
        <dbReference type="ChEBI" id="CHEBI:15379"/>
        <dbReference type="ChEBI" id="CHEBI:57783"/>
        <dbReference type="ChEBI" id="CHEBI:58349"/>
        <dbReference type="ChEBI" id="CHEBI:80946"/>
        <dbReference type="ChEBI" id="CHEBI:86055"/>
    </reaction>
    <physiologicalReaction direction="left-to-right" evidence="39">
        <dbReference type="Rhea" id="RHEA:54857"/>
    </physiologicalReaction>
</comment>
<evidence type="ECO:0000256" key="20">
    <source>
        <dbReference type="ARBA" id="ARBA00023136"/>
    </source>
</evidence>
<dbReference type="GO" id="GO:0005789">
    <property type="term" value="C:endoplasmic reticulum membrane"/>
    <property type="evidence" value="ECO:0007669"/>
    <property type="project" value="UniProtKB-SubCell"/>
</dbReference>
<keyword evidence="11" id="KW-0812">Transmembrane</keyword>
<dbReference type="GO" id="GO:0034899">
    <property type="term" value="F:trimethylamine monooxygenase activity"/>
    <property type="evidence" value="ECO:0007669"/>
    <property type="project" value="UniProtKB-EC"/>
</dbReference>
<evidence type="ECO:0000256" key="22">
    <source>
        <dbReference type="ARBA" id="ARBA00029728"/>
    </source>
</evidence>
<evidence type="ECO:0000256" key="24">
    <source>
        <dbReference type="ARBA" id="ARBA00033301"/>
    </source>
</evidence>
<keyword evidence="19" id="KW-0443">Lipid metabolism</keyword>
<dbReference type="SUPFAM" id="SSF51905">
    <property type="entry name" value="FAD/NAD(P)-binding domain"/>
    <property type="match status" value="2"/>
</dbReference>
<evidence type="ECO:0000256" key="15">
    <source>
        <dbReference type="ARBA" id="ARBA00022857"/>
    </source>
</evidence>
<keyword evidence="8" id="KW-0488">Methylation</keyword>
<comment type="cofactor">
    <cofactor evidence="1">
        <name>FAD</name>
        <dbReference type="ChEBI" id="CHEBI:57692"/>
    </cofactor>
</comment>
<keyword evidence="14" id="KW-0492">Microsome</keyword>
<keyword evidence="16" id="KW-1133">Transmembrane helix</keyword>
<comment type="catalytic activity">
    <reaction evidence="31">
        <text>hypotaurine + NADH + O2 + H(+) = taurine + NAD(+) + H2O</text>
        <dbReference type="Rhea" id="RHEA:74111"/>
        <dbReference type="ChEBI" id="CHEBI:15377"/>
        <dbReference type="ChEBI" id="CHEBI:15378"/>
        <dbReference type="ChEBI" id="CHEBI:15379"/>
        <dbReference type="ChEBI" id="CHEBI:57540"/>
        <dbReference type="ChEBI" id="CHEBI:57853"/>
        <dbReference type="ChEBI" id="CHEBI:57945"/>
        <dbReference type="ChEBI" id="CHEBI:507393"/>
        <dbReference type="EC" id="1.14.13.8"/>
    </reaction>
    <physiologicalReaction direction="left-to-right" evidence="31">
        <dbReference type="Rhea" id="RHEA:74112"/>
    </physiologicalReaction>
</comment>
<evidence type="ECO:0000256" key="14">
    <source>
        <dbReference type="ARBA" id="ARBA00022848"/>
    </source>
</evidence>
<evidence type="ECO:0000256" key="32">
    <source>
        <dbReference type="ARBA" id="ARBA00047426"/>
    </source>
</evidence>
<comment type="function">
    <text evidence="29">Acts as a Baeyer-Villiger monooxygenase on a broad range of substrates. Catalyzes the insertion of an oxygen atom into a carbon-carbon bond adjacent to a carbonyl, which converts ketones to esters. Active on diverse carbonyl compounds, whereas soft nucleophiles are mostly non- or poorly reactive. In contrast with other forms of FMO it is non- or poorly active on 'classical' substrates such as drugs, pesticides, and dietary components containing soft nucleophilic heteroatoms. Able to oxidize drug molecules bearing a carbonyl group on an aliphatic chain, such as nabumetone and pentoxifylline. Also, in the absence of substrates, shows slow but yet significant NADPH oxidase activity. Acts as a positive modulator of cholesterol biosynthesis as well as glucose homeostasis, promoting metabolic aging via pleiotropic effects.</text>
</comment>
<keyword evidence="18 44" id="KW-0503">Monooxygenase</keyword>
<evidence type="ECO:0000256" key="1">
    <source>
        <dbReference type="ARBA" id="ARBA00001974"/>
    </source>
</evidence>
<dbReference type="GO" id="GO:0004499">
    <property type="term" value="F:N,N-dimethylaniline monooxygenase activity"/>
    <property type="evidence" value="ECO:0007669"/>
    <property type="project" value="InterPro"/>
</dbReference>
<dbReference type="EMBL" id="JAULSR010000002">
    <property type="protein sequence ID" value="KAK0629457.1"/>
    <property type="molecule type" value="Genomic_DNA"/>
</dbReference>
<comment type="catalytic activity">
    <reaction evidence="40">
        <text>(2E)-geranial + NADPH + O2 + H(+) = (1E)-2,6-dimethylhepta-1,5-dien-1-yl formate + NADP(+) + H2O</text>
        <dbReference type="Rhea" id="RHEA:54860"/>
        <dbReference type="ChEBI" id="CHEBI:15377"/>
        <dbReference type="ChEBI" id="CHEBI:15378"/>
        <dbReference type="ChEBI" id="CHEBI:15379"/>
        <dbReference type="ChEBI" id="CHEBI:16980"/>
        <dbReference type="ChEBI" id="CHEBI:57783"/>
        <dbReference type="ChEBI" id="CHEBI:58349"/>
        <dbReference type="ChEBI" id="CHEBI:138375"/>
    </reaction>
    <physiologicalReaction direction="left-to-right" evidence="40">
        <dbReference type="Rhea" id="RHEA:54861"/>
    </physiologicalReaction>
</comment>
<keyword evidence="9" id="KW-0597">Phosphoprotein</keyword>
<evidence type="ECO:0000256" key="37">
    <source>
        <dbReference type="ARBA" id="ARBA00048041"/>
    </source>
</evidence>
<dbReference type="PRINTS" id="PR01125">
    <property type="entry name" value="FMOXYGENASE5"/>
</dbReference>
<dbReference type="InterPro" id="IPR050346">
    <property type="entry name" value="FMO-like"/>
</dbReference>
<evidence type="ECO:0000256" key="12">
    <source>
        <dbReference type="ARBA" id="ARBA00022824"/>
    </source>
</evidence>
<evidence type="ECO:0000256" key="3">
    <source>
        <dbReference type="ARBA" id="ARBA00004524"/>
    </source>
</evidence>
<dbReference type="FunFam" id="3.50.50.60:FF:000159">
    <property type="entry name" value="Dimethylaniline monooxygenase [N-oxide-forming]"/>
    <property type="match status" value="1"/>
</dbReference>
<comment type="subcellular location">
    <subcellularLocation>
        <location evidence="2">Endoplasmic reticulum membrane</location>
        <topology evidence="2">Single-pass membrane protein</topology>
    </subcellularLocation>
    <subcellularLocation>
        <location evidence="3">Microsome membrane</location>
    </subcellularLocation>
</comment>
<comment type="catalytic activity">
    <reaction evidence="38">
        <text>trimethylamine + NADPH + O2 = trimethylamine N-oxide + NADP(+) + H2O</text>
        <dbReference type="Rhea" id="RHEA:31979"/>
        <dbReference type="ChEBI" id="CHEBI:15377"/>
        <dbReference type="ChEBI" id="CHEBI:15379"/>
        <dbReference type="ChEBI" id="CHEBI:15724"/>
        <dbReference type="ChEBI" id="CHEBI:57783"/>
        <dbReference type="ChEBI" id="CHEBI:58349"/>
        <dbReference type="ChEBI" id="CHEBI:58389"/>
        <dbReference type="EC" id="1.14.13.148"/>
    </reaction>
    <physiologicalReaction direction="left-to-right" evidence="38">
        <dbReference type="Rhea" id="RHEA:31980"/>
    </physiologicalReaction>
</comment>
<evidence type="ECO:0000256" key="41">
    <source>
        <dbReference type="ARBA" id="ARBA00048990"/>
    </source>
</evidence>
<dbReference type="GO" id="GO:0050661">
    <property type="term" value="F:NADP binding"/>
    <property type="evidence" value="ECO:0007669"/>
    <property type="project" value="InterPro"/>
</dbReference>
<comment type="catalytic activity">
    <reaction evidence="37">
        <text>hypotaurine + NADPH + O2 + H(+) = taurine + NADP(+) + H2O</text>
        <dbReference type="Rhea" id="RHEA:69819"/>
        <dbReference type="ChEBI" id="CHEBI:15377"/>
        <dbReference type="ChEBI" id="CHEBI:15378"/>
        <dbReference type="ChEBI" id="CHEBI:15379"/>
        <dbReference type="ChEBI" id="CHEBI:57783"/>
        <dbReference type="ChEBI" id="CHEBI:57853"/>
        <dbReference type="ChEBI" id="CHEBI:58349"/>
        <dbReference type="ChEBI" id="CHEBI:507393"/>
        <dbReference type="EC" id="1.14.13.8"/>
    </reaction>
    <physiologicalReaction direction="left-to-right" evidence="37">
        <dbReference type="Rhea" id="RHEA:69820"/>
    </physiologicalReaction>
</comment>
<comment type="catalytic activity">
    <reaction evidence="34">
        <text>sulcatone + NADPH + O2 + H(+) = 4-methylpent-3-en-1-yl acetate + NADP(+) + H2O</text>
        <dbReference type="Rhea" id="RHEA:54864"/>
        <dbReference type="ChEBI" id="CHEBI:15377"/>
        <dbReference type="ChEBI" id="CHEBI:15378"/>
        <dbReference type="ChEBI" id="CHEBI:15379"/>
        <dbReference type="ChEBI" id="CHEBI:16310"/>
        <dbReference type="ChEBI" id="CHEBI:57783"/>
        <dbReference type="ChEBI" id="CHEBI:58349"/>
        <dbReference type="ChEBI" id="CHEBI:138373"/>
    </reaction>
    <physiologicalReaction direction="left-to-right" evidence="34">
        <dbReference type="Rhea" id="RHEA:54865"/>
    </physiologicalReaction>
</comment>
<name>A0AA39X9M0_9PEZI</name>
<evidence type="ECO:0000256" key="40">
    <source>
        <dbReference type="ARBA" id="ARBA00048989"/>
    </source>
</evidence>
<dbReference type="Proteomes" id="UP001174934">
    <property type="component" value="Unassembled WGS sequence"/>
</dbReference>
<evidence type="ECO:0000256" key="26">
    <source>
        <dbReference type="ARBA" id="ARBA00034536"/>
    </source>
</evidence>
<proteinExistence type="inferred from homology"/>
<dbReference type="GO" id="GO:0050660">
    <property type="term" value="F:flavin adenine dinucleotide binding"/>
    <property type="evidence" value="ECO:0007669"/>
    <property type="project" value="InterPro"/>
</dbReference>
<keyword evidence="15" id="KW-0521">NADP</keyword>
<evidence type="ECO:0000313" key="45">
    <source>
        <dbReference type="Proteomes" id="UP001174934"/>
    </source>
</evidence>
<evidence type="ECO:0000256" key="16">
    <source>
        <dbReference type="ARBA" id="ARBA00022989"/>
    </source>
</evidence>
<comment type="caution">
    <text evidence="44">The sequence shown here is derived from an EMBL/GenBank/DDBJ whole genome shotgun (WGS) entry which is preliminary data.</text>
</comment>
<keyword evidence="12" id="KW-0256">Endoplasmic reticulum</keyword>
<evidence type="ECO:0000256" key="25">
    <source>
        <dbReference type="ARBA" id="ARBA00034528"/>
    </source>
</evidence>
<evidence type="ECO:0000256" key="27">
    <source>
        <dbReference type="ARBA" id="ARBA00034554"/>
    </source>
</evidence>
<dbReference type="AlphaFoldDB" id="A0AA39X9M0"/>
<keyword evidence="10" id="KW-0285">Flavoprotein</keyword>
<evidence type="ECO:0000256" key="39">
    <source>
        <dbReference type="ARBA" id="ARBA00048459"/>
    </source>
</evidence>
<dbReference type="EC" id="1.14.13.148" evidence="25"/>
<dbReference type="GO" id="GO:0016174">
    <property type="term" value="F:NAD(P)H oxidase H2O2-forming activity"/>
    <property type="evidence" value="ECO:0007669"/>
    <property type="project" value="UniProtKB-EC"/>
</dbReference>
<dbReference type="EC" id="1.6.3.1" evidence="5"/>
<comment type="function">
    <text evidence="30">Broad spectrum monooxygenase that catalyzes the oxygenation of a wide variety of nitrogen- and sulfur-containing compounds including xenobiotics. Catalyzes the S-oxygenation of hypotaurine to produce taurine, an organic osmolyte involved in cell volume regulation as well as a variety of cytoprotective and developmental processes. In vitro, catalyzes the N-oxygenation of trimethylamine (TMA) to produce trimethylamine N-oxide (TMAO) and could therefore participate to the detoxification of this compound that is generated by the action of gut microbiota from dietary precursors such as choline, choline containing compounds, betaine or L-carnitine.</text>
</comment>
<evidence type="ECO:0000256" key="19">
    <source>
        <dbReference type="ARBA" id="ARBA00023098"/>
    </source>
</evidence>
<comment type="catalytic activity">
    <reaction evidence="41">
        <text>heptan-4-one + NADPH + O2 + H(+) = propyl butanoate + NADP(+) + H2O</text>
        <dbReference type="Rhea" id="RHEA:54852"/>
        <dbReference type="ChEBI" id="CHEBI:15377"/>
        <dbReference type="ChEBI" id="CHEBI:15378"/>
        <dbReference type="ChEBI" id="CHEBI:15379"/>
        <dbReference type="ChEBI" id="CHEBI:57783"/>
        <dbReference type="ChEBI" id="CHEBI:58349"/>
        <dbReference type="ChEBI" id="CHEBI:89484"/>
        <dbReference type="ChEBI" id="CHEBI:89719"/>
    </reaction>
    <physiologicalReaction direction="left-to-right" evidence="41">
        <dbReference type="Rhea" id="RHEA:54853"/>
    </physiologicalReaction>
</comment>
<evidence type="ECO:0000256" key="6">
    <source>
        <dbReference type="ARBA" id="ARBA00012850"/>
    </source>
</evidence>
<organism evidence="44 45">
    <name type="scientific">Bombardia bombarda</name>
    <dbReference type="NCBI Taxonomy" id="252184"/>
    <lineage>
        <taxon>Eukaryota</taxon>
        <taxon>Fungi</taxon>
        <taxon>Dikarya</taxon>
        <taxon>Ascomycota</taxon>
        <taxon>Pezizomycotina</taxon>
        <taxon>Sordariomycetes</taxon>
        <taxon>Sordariomycetidae</taxon>
        <taxon>Sordariales</taxon>
        <taxon>Lasiosphaeriaceae</taxon>
        <taxon>Bombardia</taxon>
    </lineage>
</organism>
<evidence type="ECO:0000256" key="5">
    <source>
        <dbReference type="ARBA" id="ARBA00012698"/>
    </source>
</evidence>
<comment type="catalytic activity">
    <reaction evidence="35">
        <text>NADPH + O2 + H(+) = H2O2 + NADP(+)</text>
        <dbReference type="Rhea" id="RHEA:11260"/>
        <dbReference type="ChEBI" id="CHEBI:15378"/>
        <dbReference type="ChEBI" id="CHEBI:15379"/>
        <dbReference type="ChEBI" id="CHEBI:16240"/>
        <dbReference type="ChEBI" id="CHEBI:57783"/>
        <dbReference type="ChEBI" id="CHEBI:58349"/>
        <dbReference type="EC" id="1.6.3.1"/>
    </reaction>
    <physiologicalReaction direction="left-to-right" evidence="35">
        <dbReference type="Rhea" id="RHEA:11261"/>
    </physiologicalReaction>
</comment>